<dbReference type="NCBIfam" id="TIGR00632">
    <property type="entry name" value="vsr"/>
    <property type="match status" value="1"/>
</dbReference>
<sequence length="152" mass="17058">MVDVVSPQIRSRMMSGIRGKNTKPEVVVRRALFAAGYRFRLHRRDLPGAPDVVLPSRKIAIFAHGCFWHMHEGCKNSKLPSTRPEFWRNKLAGNVERDRKAIEALLSDGWRVLVVWECATRDPAASTTMPKSLSQWIESAEATGYISGAQPA</sequence>
<dbReference type="SUPFAM" id="SSF52980">
    <property type="entry name" value="Restriction endonuclease-like"/>
    <property type="match status" value="1"/>
</dbReference>
<keyword evidence="3 6" id="KW-0227">DNA damage</keyword>
<dbReference type="Pfam" id="PF03852">
    <property type="entry name" value="Vsr"/>
    <property type="match status" value="1"/>
</dbReference>
<dbReference type="RefSeq" id="WP_340357104.1">
    <property type="nucleotide sequence ID" value="NZ_JBBKZU010000004.1"/>
</dbReference>
<evidence type="ECO:0000256" key="3">
    <source>
        <dbReference type="ARBA" id="ARBA00022763"/>
    </source>
</evidence>
<dbReference type="EC" id="3.1.-.-" evidence="6"/>
<evidence type="ECO:0000313" key="7">
    <source>
        <dbReference type="EMBL" id="MEJ8811840.1"/>
    </source>
</evidence>
<evidence type="ECO:0000256" key="1">
    <source>
        <dbReference type="ARBA" id="ARBA00022722"/>
    </source>
</evidence>
<comment type="similarity">
    <text evidence="6">Belongs to the vsr family.</text>
</comment>
<keyword evidence="2 6" id="KW-0255">Endonuclease</keyword>
<evidence type="ECO:0000256" key="6">
    <source>
        <dbReference type="PIRNR" id="PIRNR018267"/>
    </source>
</evidence>
<keyword evidence="1 6" id="KW-0540">Nuclease</keyword>
<accession>A0ABU8VE16</accession>
<evidence type="ECO:0000256" key="4">
    <source>
        <dbReference type="ARBA" id="ARBA00022801"/>
    </source>
</evidence>
<dbReference type="GO" id="GO:0004519">
    <property type="term" value="F:endonuclease activity"/>
    <property type="evidence" value="ECO:0007669"/>
    <property type="project" value="UniProtKB-KW"/>
</dbReference>
<comment type="function">
    <text evidence="6">May nick specific sequences that contain T:G mispairs resulting from m5C-deamination.</text>
</comment>
<dbReference type="Gene3D" id="3.40.960.10">
    <property type="entry name" value="VSR Endonuclease"/>
    <property type="match status" value="1"/>
</dbReference>
<keyword evidence="8" id="KW-1185">Reference proteome</keyword>
<comment type="caution">
    <text evidence="7">The sequence shown here is derived from an EMBL/GenBank/DDBJ whole genome shotgun (WGS) entry which is preliminary data.</text>
</comment>
<evidence type="ECO:0000313" key="8">
    <source>
        <dbReference type="Proteomes" id="UP001365846"/>
    </source>
</evidence>
<organism evidence="7 8">
    <name type="scientific">Variovorax ureilyticus</name>
    <dbReference type="NCBI Taxonomy" id="1836198"/>
    <lineage>
        <taxon>Bacteria</taxon>
        <taxon>Pseudomonadati</taxon>
        <taxon>Pseudomonadota</taxon>
        <taxon>Betaproteobacteria</taxon>
        <taxon>Burkholderiales</taxon>
        <taxon>Comamonadaceae</taxon>
        <taxon>Variovorax</taxon>
    </lineage>
</organism>
<dbReference type="Proteomes" id="UP001365846">
    <property type="component" value="Unassembled WGS sequence"/>
</dbReference>
<evidence type="ECO:0000256" key="5">
    <source>
        <dbReference type="ARBA" id="ARBA00023204"/>
    </source>
</evidence>
<proteinExistence type="inferred from homology"/>
<evidence type="ECO:0000256" key="2">
    <source>
        <dbReference type="ARBA" id="ARBA00022759"/>
    </source>
</evidence>
<reference evidence="7 8" key="1">
    <citation type="submission" date="2024-03" db="EMBL/GenBank/DDBJ databases">
        <title>Novel species of the genus Variovorax.</title>
        <authorList>
            <person name="Liu Q."/>
            <person name="Xin Y.-H."/>
        </authorList>
    </citation>
    <scope>NUCLEOTIDE SEQUENCE [LARGE SCALE GENOMIC DNA]</scope>
    <source>
        <strain evidence="7 8">KACC 18899</strain>
    </source>
</reference>
<dbReference type="InterPro" id="IPR004603">
    <property type="entry name" value="DNA_mismatch_endonuc_vsr"/>
</dbReference>
<dbReference type="InterPro" id="IPR011335">
    <property type="entry name" value="Restrct_endonuc-II-like"/>
</dbReference>
<dbReference type="CDD" id="cd00221">
    <property type="entry name" value="Vsr"/>
    <property type="match status" value="1"/>
</dbReference>
<keyword evidence="4 6" id="KW-0378">Hydrolase</keyword>
<keyword evidence="5 6" id="KW-0234">DNA repair</keyword>
<dbReference type="EMBL" id="JBBKZU010000004">
    <property type="protein sequence ID" value="MEJ8811840.1"/>
    <property type="molecule type" value="Genomic_DNA"/>
</dbReference>
<name>A0ABU8VE16_9BURK</name>
<gene>
    <name evidence="7" type="ORF">WKW77_12235</name>
</gene>
<dbReference type="PIRSF" id="PIRSF018267">
    <property type="entry name" value="VSR_endonuc"/>
    <property type="match status" value="1"/>
</dbReference>
<protein>
    <recommendedName>
        <fullName evidence="6">Very short patch repair endonuclease</fullName>
        <ecNumber evidence="6">3.1.-.-</ecNumber>
    </recommendedName>
</protein>